<keyword evidence="2" id="KW-0423">Lactose metabolism</keyword>
<dbReference type="SUPFAM" id="SSF89623">
    <property type="entry name" value="Ribose/Galactose isomerase RpiB/AlsB"/>
    <property type="match status" value="1"/>
</dbReference>
<keyword evidence="3 4" id="KW-0413">Isomerase</keyword>
<dbReference type="NCBIfam" id="TIGR01120">
    <property type="entry name" value="rpiB"/>
    <property type="match status" value="1"/>
</dbReference>
<comment type="similarity">
    <text evidence="1">Belongs to the LacAB/RpiB family.</text>
</comment>
<protein>
    <submittedName>
        <fullName evidence="4">Ribose 5-phosphate isomerase B</fullName>
    </submittedName>
</protein>
<dbReference type="PANTHER" id="PTHR43732:SF1">
    <property type="entry name" value="RIBOSE 5-PHOSPHATE ISOMERASE"/>
    <property type="match status" value="1"/>
</dbReference>
<dbReference type="Gene3D" id="3.40.1400.10">
    <property type="entry name" value="Sugar-phosphate isomerase, RpiB/LacA/LacB"/>
    <property type="match status" value="1"/>
</dbReference>
<accession>A0ABZ2T583</accession>
<dbReference type="EMBL" id="CP147248">
    <property type="protein sequence ID" value="WYJ86521.1"/>
    <property type="molecule type" value="Genomic_DNA"/>
</dbReference>
<dbReference type="Pfam" id="PF02502">
    <property type="entry name" value="LacAB_rpiB"/>
    <property type="match status" value="1"/>
</dbReference>
<gene>
    <name evidence="4" type="ORF">A5866_001605</name>
</gene>
<dbReference type="GO" id="GO:0016853">
    <property type="term" value="F:isomerase activity"/>
    <property type="evidence" value="ECO:0007669"/>
    <property type="project" value="UniProtKB-KW"/>
</dbReference>
<sequence>MKIGIGSDHNAFEMKTQLKEHIETLGIEVIDFGCFSPEEVDYPSIAFEVANGINDGKIERGILVCGTGIGMAMAANKVPGVRAAQCHDTYSAERAQLSNNAQIITMGSKVIGIEVAKKVVSEYLSVKFEGGNSARKIDQIMQKESEVAK</sequence>
<name>A0ABZ2T583_9ENTE</name>
<dbReference type="InterPro" id="IPR036569">
    <property type="entry name" value="RpiB_LacA_LacB_sf"/>
</dbReference>
<evidence type="ECO:0000256" key="2">
    <source>
        <dbReference type="ARBA" id="ARBA00022736"/>
    </source>
</evidence>
<evidence type="ECO:0000256" key="3">
    <source>
        <dbReference type="ARBA" id="ARBA00023235"/>
    </source>
</evidence>
<dbReference type="InterPro" id="IPR051812">
    <property type="entry name" value="SPI_LacAB/RpiB"/>
</dbReference>
<dbReference type="NCBIfam" id="TIGR00689">
    <property type="entry name" value="rpiB_lacA_lacB"/>
    <property type="match status" value="1"/>
</dbReference>
<evidence type="ECO:0000256" key="1">
    <source>
        <dbReference type="ARBA" id="ARBA00008754"/>
    </source>
</evidence>
<dbReference type="NCBIfam" id="NF004051">
    <property type="entry name" value="PRK05571.1"/>
    <property type="match status" value="1"/>
</dbReference>
<dbReference type="Proteomes" id="UP000195080">
    <property type="component" value="Chromosome"/>
</dbReference>
<reference evidence="5" key="1">
    <citation type="submission" date="2017-05" db="EMBL/GenBank/DDBJ databases">
        <title>The Genome Sequence of EEnterococcus faecalis 9F2_4866.</title>
        <authorList>
            <consortium name="The Broad Institute Genomics Platform"/>
            <consortium name="The Broad Institute Genomic Center for Infectious Diseases"/>
            <person name="Earl A."/>
            <person name="Manson A."/>
            <person name="Schwartman J."/>
            <person name="Gilmore M."/>
            <person name="Abouelleil A."/>
            <person name="Cao P."/>
            <person name="Chapman S."/>
            <person name="Cusick C."/>
            <person name="Shea T."/>
            <person name="Young S."/>
            <person name="Neafsey D."/>
            <person name="Nusbaum C."/>
            <person name="Birren B."/>
        </authorList>
    </citation>
    <scope>NUCLEOTIDE SEQUENCE [LARGE SCALE GENOMIC DNA]</scope>
    <source>
        <strain evidence="5">12C11_DIV0727</strain>
    </source>
</reference>
<dbReference type="PIRSF" id="PIRSF005384">
    <property type="entry name" value="RpiB_LacA_B"/>
    <property type="match status" value="1"/>
</dbReference>
<evidence type="ECO:0000313" key="4">
    <source>
        <dbReference type="EMBL" id="WYJ86521.1"/>
    </source>
</evidence>
<dbReference type="RefSeq" id="WP_086278529.1">
    <property type="nucleotide sequence ID" value="NZ_CP147248.1"/>
</dbReference>
<dbReference type="PANTHER" id="PTHR43732">
    <property type="entry name" value="RIBOSE 5-PHOSPHATE ISOMERASE-RELATED"/>
    <property type="match status" value="1"/>
</dbReference>
<organism evidence="4 5">
    <name type="scientific">Candidatus Enterococcus lemimoniae</name>
    <dbReference type="NCBI Taxonomy" id="1834167"/>
    <lineage>
        <taxon>Bacteria</taxon>
        <taxon>Bacillati</taxon>
        <taxon>Bacillota</taxon>
        <taxon>Bacilli</taxon>
        <taxon>Lactobacillales</taxon>
        <taxon>Enterococcaceae</taxon>
        <taxon>Enterococcus</taxon>
    </lineage>
</organism>
<keyword evidence="5" id="KW-1185">Reference proteome</keyword>
<proteinExistence type="inferred from homology"/>
<evidence type="ECO:0000313" key="5">
    <source>
        <dbReference type="Proteomes" id="UP000195080"/>
    </source>
</evidence>
<dbReference type="InterPro" id="IPR004785">
    <property type="entry name" value="RpiB"/>
</dbReference>
<dbReference type="InterPro" id="IPR003500">
    <property type="entry name" value="RpiB_LacA_LacB"/>
</dbReference>